<accession>A0A1X0VBK7</accession>
<evidence type="ECO:0000313" key="2">
    <source>
        <dbReference type="Proteomes" id="UP000192288"/>
    </source>
</evidence>
<dbReference type="EMBL" id="MPLS01000058">
    <property type="protein sequence ID" value="ORI97061.1"/>
    <property type="molecule type" value="Genomic_DNA"/>
</dbReference>
<dbReference type="STRING" id="33968.BMS77_09995"/>
<evidence type="ECO:0000313" key="1">
    <source>
        <dbReference type="EMBL" id="ORI97061.1"/>
    </source>
</evidence>
<dbReference type="AlphaFoldDB" id="A0A1X0VBK7"/>
<gene>
    <name evidence="1" type="ORF">BMR96_09305</name>
</gene>
<organism evidence="1 2">
    <name type="scientific">Leuconostoc pseudomesenteroides</name>
    <dbReference type="NCBI Taxonomy" id="33968"/>
    <lineage>
        <taxon>Bacteria</taxon>
        <taxon>Bacillati</taxon>
        <taxon>Bacillota</taxon>
        <taxon>Bacilli</taxon>
        <taxon>Lactobacillales</taxon>
        <taxon>Lactobacillaceae</taxon>
        <taxon>Leuconostoc</taxon>
    </lineage>
</organism>
<reference evidence="1 2" key="1">
    <citation type="journal article" date="2017" name="Front. Microbiol.">
        <title>Genomic Characterization of Dairy Associated Leuconostoc Species and Diversity of Leuconostocs in Undefined Mixed Mesophilic Starter Cultures.</title>
        <authorList>
            <person name="Frantzen C.A."/>
            <person name="Kot W."/>
            <person name="Pedersen T.B."/>
            <person name="Ardo Y.M."/>
            <person name="Broadbent J.R."/>
            <person name="Neve H."/>
            <person name="Hansen L.H."/>
            <person name="Dal Bello F."/>
            <person name="Ostlie H.M."/>
            <person name="Kleppen H.P."/>
            <person name="Vogensen F.K."/>
            <person name="Holo H."/>
        </authorList>
    </citation>
    <scope>NUCLEOTIDE SEQUENCE [LARGE SCALE GENOMIC DNA]</scope>
    <source>
        <strain evidence="1 2">LMGCF08</strain>
    </source>
</reference>
<dbReference type="RefSeq" id="WP_080519623.1">
    <property type="nucleotide sequence ID" value="NZ_JBAGCU010000005.1"/>
</dbReference>
<name>A0A1X0VBK7_LEUPS</name>
<protein>
    <submittedName>
        <fullName evidence="1">Uncharacterized protein</fullName>
    </submittedName>
</protein>
<sequence>MTQSQRVAVNHALESVMSAKSLVDLARYQKEPQKLISMLLRVGTNLDEVETRLQTLKGKV</sequence>
<dbReference type="Proteomes" id="UP000192288">
    <property type="component" value="Unassembled WGS sequence"/>
</dbReference>
<proteinExistence type="predicted"/>
<comment type="caution">
    <text evidence="1">The sequence shown here is derived from an EMBL/GenBank/DDBJ whole genome shotgun (WGS) entry which is preliminary data.</text>
</comment>